<gene>
    <name evidence="1" type="ORF">IHE39_17685</name>
</gene>
<dbReference type="Pfam" id="PF07722">
    <property type="entry name" value="Peptidase_C26"/>
    <property type="match status" value="1"/>
</dbReference>
<dbReference type="Gene3D" id="3.40.50.880">
    <property type="match status" value="1"/>
</dbReference>
<proteinExistence type="predicted"/>
<name>A0ABR9GRA1_9HYPH</name>
<evidence type="ECO:0000313" key="2">
    <source>
        <dbReference type="Proteomes" id="UP000598227"/>
    </source>
</evidence>
<evidence type="ECO:0000313" key="1">
    <source>
        <dbReference type="EMBL" id="MBE1206130.1"/>
    </source>
</evidence>
<reference evidence="1 2" key="1">
    <citation type="submission" date="2020-09" db="EMBL/GenBank/DDBJ databases">
        <title>Draft Genome Sequence of Aminobacter carboxidus type strain DSM 1086, a soil Gram-negative carboxydobacterium.</title>
        <authorList>
            <person name="Turrini P."/>
            <person name="Tescari M."/>
            <person name="Artuso I."/>
            <person name="Lugli G.A."/>
            <person name="Frangipani E."/>
            <person name="Ventura M."/>
            <person name="Visca P."/>
        </authorList>
    </citation>
    <scope>NUCLEOTIDE SEQUENCE [LARGE SCALE GENOMIC DNA]</scope>
    <source>
        <strain evidence="1 2">DSM 1086</strain>
    </source>
</reference>
<keyword evidence="1" id="KW-0378">Hydrolase</keyword>
<keyword evidence="2" id="KW-1185">Reference proteome</keyword>
<organism evidence="1 2">
    <name type="scientific">Aminobacter carboxidus</name>
    <dbReference type="NCBI Taxonomy" id="376165"/>
    <lineage>
        <taxon>Bacteria</taxon>
        <taxon>Pseudomonadati</taxon>
        <taxon>Pseudomonadota</taxon>
        <taxon>Alphaproteobacteria</taxon>
        <taxon>Hyphomicrobiales</taxon>
        <taxon>Phyllobacteriaceae</taxon>
        <taxon>Aminobacter</taxon>
    </lineage>
</organism>
<dbReference type="CDD" id="cd01745">
    <property type="entry name" value="GATase1_2"/>
    <property type="match status" value="1"/>
</dbReference>
<protein>
    <submittedName>
        <fullName evidence="1">Gamma-glutamyl-gamma-aminobutyrate hydrolase family protein</fullName>
    </submittedName>
</protein>
<dbReference type="InterPro" id="IPR044668">
    <property type="entry name" value="PuuD-like"/>
</dbReference>
<dbReference type="Proteomes" id="UP000598227">
    <property type="component" value="Unassembled WGS sequence"/>
</dbReference>
<comment type="caution">
    <text evidence="1">The sequence shown here is derived from an EMBL/GenBank/DDBJ whole genome shotgun (WGS) entry which is preliminary data.</text>
</comment>
<dbReference type="PROSITE" id="PS51273">
    <property type="entry name" value="GATASE_TYPE_1"/>
    <property type="match status" value="1"/>
</dbReference>
<dbReference type="PANTHER" id="PTHR43235">
    <property type="entry name" value="GLUTAMINE AMIDOTRANSFERASE PB2B2.05-RELATED"/>
    <property type="match status" value="1"/>
</dbReference>
<sequence>MRPCIGVMSCSCDFRGEPGVYLPSRYVSGISEQLDADIVLIPPIPTAARAGSVLAKLDGIILTGSPSNIEPARYGASAGAGPFDPSRDHVALDLILEAKARRLPVLGICRGLQEINVALGGTLQDGLGAEDRMLRHHAPAGTDGPGQFSWSHSLDVAPDGLLHRELGTGMVEINSIHYQGVATLGDGLRIEALAPDGVVEAVAAVDHPIFAVQWHPEMSVESRVSKAVFSIFGRMLG</sequence>
<dbReference type="SUPFAM" id="SSF52317">
    <property type="entry name" value="Class I glutamine amidotransferase-like"/>
    <property type="match status" value="1"/>
</dbReference>
<dbReference type="GO" id="GO:0016787">
    <property type="term" value="F:hydrolase activity"/>
    <property type="evidence" value="ECO:0007669"/>
    <property type="project" value="UniProtKB-KW"/>
</dbReference>
<dbReference type="EMBL" id="JACZEP010000005">
    <property type="protein sequence ID" value="MBE1206130.1"/>
    <property type="molecule type" value="Genomic_DNA"/>
</dbReference>
<dbReference type="InterPro" id="IPR029062">
    <property type="entry name" value="Class_I_gatase-like"/>
</dbReference>
<dbReference type="RefSeq" id="WP_192567402.1">
    <property type="nucleotide sequence ID" value="NZ_JACZEP010000005.1"/>
</dbReference>
<accession>A0ABR9GRA1</accession>
<dbReference type="InterPro" id="IPR011697">
    <property type="entry name" value="Peptidase_C26"/>
</dbReference>
<dbReference type="PANTHER" id="PTHR43235:SF1">
    <property type="entry name" value="GLUTAMINE AMIDOTRANSFERASE PB2B2.05-RELATED"/>
    <property type="match status" value="1"/>
</dbReference>